<name>A0AAN6PKC3_9PEZI</name>
<dbReference type="PROSITE" id="PS50261">
    <property type="entry name" value="G_PROTEIN_RECEP_F2_4"/>
    <property type="match status" value="1"/>
</dbReference>
<feature type="transmembrane region" description="Helical" evidence="6">
    <location>
        <begin position="20"/>
        <end position="48"/>
    </location>
</feature>
<dbReference type="GO" id="GO:0007166">
    <property type="term" value="P:cell surface receptor signaling pathway"/>
    <property type="evidence" value="ECO:0007669"/>
    <property type="project" value="InterPro"/>
</dbReference>
<feature type="transmembrane region" description="Helical" evidence="6">
    <location>
        <begin position="145"/>
        <end position="165"/>
    </location>
</feature>
<dbReference type="GO" id="GO:0004930">
    <property type="term" value="F:G protein-coupled receptor activity"/>
    <property type="evidence" value="ECO:0007669"/>
    <property type="project" value="TreeGrafter"/>
</dbReference>
<accession>A0AAN6PKC3</accession>
<feature type="transmembrane region" description="Helical" evidence="6">
    <location>
        <begin position="185"/>
        <end position="205"/>
    </location>
</feature>
<proteinExistence type="predicted"/>
<feature type="domain" description="G-protein coupled receptors family 1 profile" evidence="8">
    <location>
        <begin position="39"/>
        <end position="304"/>
    </location>
</feature>
<keyword evidence="10" id="KW-1185">Reference proteome</keyword>
<evidence type="ECO:0000313" key="9">
    <source>
        <dbReference type="EMBL" id="KAK4042282.1"/>
    </source>
</evidence>
<keyword evidence="4 6" id="KW-0472">Membrane</keyword>
<gene>
    <name evidence="9" type="ORF">C8A01DRAFT_14048</name>
</gene>
<dbReference type="SUPFAM" id="SSF81321">
    <property type="entry name" value="Family A G protein-coupled receptor-like"/>
    <property type="match status" value="1"/>
</dbReference>
<dbReference type="InterPro" id="IPR017452">
    <property type="entry name" value="GPCR_Rhodpsn_7TM"/>
</dbReference>
<evidence type="ECO:0000256" key="4">
    <source>
        <dbReference type="ARBA" id="ARBA00023136"/>
    </source>
</evidence>
<dbReference type="PROSITE" id="PS50262">
    <property type="entry name" value="G_PROTEIN_RECEP_F1_2"/>
    <property type="match status" value="1"/>
</dbReference>
<dbReference type="Proteomes" id="UP001303115">
    <property type="component" value="Unassembled WGS sequence"/>
</dbReference>
<evidence type="ECO:0000256" key="2">
    <source>
        <dbReference type="ARBA" id="ARBA00022692"/>
    </source>
</evidence>
<evidence type="ECO:0000259" key="7">
    <source>
        <dbReference type="PROSITE" id="PS50261"/>
    </source>
</evidence>
<sequence length="429" mass="46968">MFGGFDIAPRTALAAPTEPFIIQAQSVAIMVVSILSVLGGGWMVASFFVFSNLRSFRHQLILGLAISDCVMALNFLLSSSMNIGGRWIGAPEQVGFCTFNGFMTQVFVIQTDYWVFIIAIYTYFVLTDQKRCSNWIQTHPLVPWILPWLLSVAWASVGLGVTGYGDIGAWCWFTSDEIRLLVNFVPRWAIIAIMFLMYARLYFLLFRAHRRLVSLGDSSSANPSGSGSRQHDGSGPVVPARHTRRLKRLARLMLLYPLAYAVVWSLPTGIRIYQAASGQPAPWQLQTVDKACVVLQGLVDAVIYGATESSLSSWRNLFFPGRFPTVHGGEQQLVSSSRPHMGETSTPAATTRSADSLVSESDAAGTAADSSEQIIELTDLEGSEPVMGIQKTVAIEVSISSAGQERGVVPPRPPKAYFPEESRGSFLNV</sequence>
<organism evidence="9 10">
    <name type="scientific">Parachaetomium inaequale</name>
    <dbReference type="NCBI Taxonomy" id="2588326"/>
    <lineage>
        <taxon>Eukaryota</taxon>
        <taxon>Fungi</taxon>
        <taxon>Dikarya</taxon>
        <taxon>Ascomycota</taxon>
        <taxon>Pezizomycotina</taxon>
        <taxon>Sordariomycetes</taxon>
        <taxon>Sordariomycetidae</taxon>
        <taxon>Sordariales</taxon>
        <taxon>Chaetomiaceae</taxon>
        <taxon>Parachaetomium</taxon>
    </lineage>
</organism>
<evidence type="ECO:0000259" key="8">
    <source>
        <dbReference type="PROSITE" id="PS50262"/>
    </source>
</evidence>
<dbReference type="GO" id="GO:0005886">
    <property type="term" value="C:plasma membrane"/>
    <property type="evidence" value="ECO:0007669"/>
    <property type="project" value="TreeGrafter"/>
</dbReference>
<dbReference type="PANTHER" id="PTHR23112:SF0">
    <property type="entry name" value="TRANSMEMBRANE PROTEIN 116"/>
    <property type="match status" value="1"/>
</dbReference>
<comment type="subcellular location">
    <subcellularLocation>
        <location evidence="1">Membrane</location>
        <topology evidence="1">Multi-pass membrane protein</topology>
    </subcellularLocation>
</comment>
<protein>
    <recommendedName>
        <fullName evidence="11">G-protein coupled receptors family 2 profile 2 domain-containing protein</fullName>
    </recommendedName>
</protein>
<dbReference type="CDD" id="cd00637">
    <property type="entry name" value="7tm_classA_rhodopsin-like"/>
    <property type="match status" value="1"/>
</dbReference>
<keyword evidence="2 6" id="KW-0812">Transmembrane</keyword>
<dbReference type="Gene3D" id="1.20.1070.10">
    <property type="entry name" value="Rhodopsin 7-helix transmembrane proteins"/>
    <property type="match status" value="1"/>
</dbReference>
<dbReference type="InterPro" id="IPR023041">
    <property type="entry name" value="Glucose_rcpt_Git3-like_N"/>
</dbReference>
<dbReference type="PANTHER" id="PTHR23112">
    <property type="entry name" value="G PROTEIN-COUPLED RECEPTOR 157-RELATED"/>
    <property type="match status" value="1"/>
</dbReference>
<feature type="compositionally biased region" description="Low complexity" evidence="5">
    <location>
        <begin position="219"/>
        <end position="228"/>
    </location>
</feature>
<feature type="transmembrane region" description="Helical" evidence="6">
    <location>
        <begin position="60"/>
        <end position="82"/>
    </location>
</feature>
<dbReference type="InterPro" id="IPR022596">
    <property type="entry name" value="GPR1/2/3_C"/>
</dbReference>
<evidence type="ECO:0000256" key="5">
    <source>
        <dbReference type="SAM" id="MobiDB-lite"/>
    </source>
</evidence>
<reference evidence="10" key="1">
    <citation type="journal article" date="2023" name="Mol. Phylogenet. Evol.">
        <title>Genome-scale phylogeny and comparative genomics of the fungal order Sordariales.</title>
        <authorList>
            <person name="Hensen N."/>
            <person name="Bonometti L."/>
            <person name="Westerberg I."/>
            <person name="Brannstrom I.O."/>
            <person name="Guillou S."/>
            <person name="Cros-Aarteil S."/>
            <person name="Calhoun S."/>
            <person name="Haridas S."/>
            <person name="Kuo A."/>
            <person name="Mondo S."/>
            <person name="Pangilinan J."/>
            <person name="Riley R."/>
            <person name="LaButti K."/>
            <person name="Andreopoulos B."/>
            <person name="Lipzen A."/>
            <person name="Chen C."/>
            <person name="Yan M."/>
            <person name="Daum C."/>
            <person name="Ng V."/>
            <person name="Clum A."/>
            <person name="Steindorff A."/>
            <person name="Ohm R.A."/>
            <person name="Martin F."/>
            <person name="Silar P."/>
            <person name="Natvig D.O."/>
            <person name="Lalanne C."/>
            <person name="Gautier V."/>
            <person name="Ament-Velasquez S.L."/>
            <person name="Kruys A."/>
            <person name="Hutchinson M.I."/>
            <person name="Powell A.J."/>
            <person name="Barry K."/>
            <person name="Miller A.N."/>
            <person name="Grigoriev I.V."/>
            <person name="Debuchy R."/>
            <person name="Gladieux P."/>
            <person name="Hiltunen Thoren M."/>
            <person name="Johannesson H."/>
        </authorList>
    </citation>
    <scope>NUCLEOTIDE SEQUENCE [LARGE SCALE GENOMIC DNA]</scope>
    <source>
        <strain evidence="10">CBS 284.82</strain>
    </source>
</reference>
<dbReference type="Pfam" id="PF11970">
    <property type="entry name" value="GPR_Gpa2_C"/>
    <property type="match status" value="1"/>
</dbReference>
<dbReference type="AlphaFoldDB" id="A0AAN6PKC3"/>
<dbReference type="PRINTS" id="PR02001">
    <property type="entry name" value="GCR1CAMPR"/>
</dbReference>
<feature type="region of interest" description="Disordered" evidence="5">
    <location>
        <begin position="219"/>
        <end position="239"/>
    </location>
</feature>
<dbReference type="EMBL" id="MU854343">
    <property type="protein sequence ID" value="KAK4042282.1"/>
    <property type="molecule type" value="Genomic_DNA"/>
</dbReference>
<feature type="transmembrane region" description="Helical" evidence="6">
    <location>
        <begin position="102"/>
        <end position="124"/>
    </location>
</feature>
<evidence type="ECO:0000313" key="10">
    <source>
        <dbReference type="Proteomes" id="UP001303115"/>
    </source>
</evidence>
<dbReference type="InterPro" id="IPR017981">
    <property type="entry name" value="GPCR_2-like_7TM"/>
</dbReference>
<evidence type="ECO:0008006" key="11">
    <source>
        <dbReference type="Google" id="ProtNLM"/>
    </source>
</evidence>
<dbReference type="GO" id="GO:0007189">
    <property type="term" value="P:adenylate cyclase-activating G protein-coupled receptor signaling pathway"/>
    <property type="evidence" value="ECO:0007669"/>
    <property type="project" value="TreeGrafter"/>
</dbReference>
<keyword evidence="3 6" id="KW-1133">Transmembrane helix</keyword>
<feature type="region of interest" description="Disordered" evidence="5">
    <location>
        <begin position="335"/>
        <end position="370"/>
    </location>
</feature>
<feature type="compositionally biased region" description="Polar residues" evidence="5">
    <location>
        <begin position="335"/>
        <end position="359"/>
    </location>
</feature>
<dbReference type="InterPro" id="IPR022343">
    <property type="entry name" value="GCR1-cAMP_receptor"/>
</dbReference>
<dbReference type="Pfam" id="PF11710">
    <property type="entry name" value="Git3"/>
    <property type="match status" value="1"/>
</dbReference>
<evidence type="ECO:0000256" key="1">
    <source>
        <dbReference type="ARBA" id="ARBA00004141"/>
    </source>
</evidence>
<evidence type="ECO:0000256" key="3">
    <source>
        <dbReference type="ARBA" id="ARBA00022989"/>
    </source>
</evidence>
<feature type="transmembrane region" description="Helical" evidence="6">
    <location>
        <begin position="249"/>
        <end position="267"/>
    </location>
</feature>
<evidence type="ECO:0000256" key="6">
    <source>
        <dbReference type="SAM" id="Phobius"/>
    </source>
</evidence>
<feature type="region of interest" description="Disordered" evidence="5">
    <location>
        <begin position="402"/>
        <end position="429"/>
    </location>
</feature>
<comment type="caution">
    <text evidence="9">The sequence shown here is derived from an EMBL/GenBank/DDBJ whole genome shotgun (WGS) entry which is preliminary data.</text>
</comment>
<feature type="domain" description="G-protein coupled receptors family 2 profile 2" evidence="7">
    <location>
        <begin position="25"/>
        <end position="308"/>
    </location>
</feature>